<accession>A0ABQ9G3U4</accession>
<keyword evidence="2" id="KW-1185">Reference proteome</keyword>
<name>A0ABQ9G3U4_9NEOP</name>
<dbReference type="Proteomes" id="UP001159363">
    <property type="component" value="Chromosome 15"/>
</dbReference>
<proteinExistence type="predicted"/>
<reference evidence="1 2" key="1">
    <citation type="submission" date="2023-02" db="EMBL/GenBank/DDBJ databases">
        <title>LHISI_Scaffold_Assembly.</title>
        <authorList>
            <person name="Stuart O.P."/>
            <person name="Cleave R."/>
            <person name="Magrath M.J.L."/>
            <person name="Mikheyev A.S."/>
        </authorList>
    </citation>
    <scope>NUCLEOTIDE SEQUENCE [LARGE SCALE GENOMIC DNA]</scope>
    <source>
        <strain evidence="1">Daus_M_001</strain>
        <tissue evidence="1">Leg muscle</tissue>
    </source>
</reference>
<gene>
    <name evidence="1" type="ORF">PR048_032745</name>
</gene>
<evidence type="ECO:0000313" key="2">
    <source>
        <dbReference type="Proteomes" id="UP001159363"/>
    </source>
</evidence>
<organism evidence="1 2">
    <name type="scientific">Dryococelus australis</name>
    <dbReference type="NCBI Taxonomy" id="614101"/>
    <lineage>
        <taxon>Eukaryota</taxon>
        <taxon>Metazoa</taxon>
        <taxon>Ecdysozoa</taxon>
        <taxon>Arthropoda</taxon>
        <taxon>Hexapoda</taxon>
        <taxon>Insecta</taxon>
        <taxon>Pterygota</taxon>
        <taxon>Neoptera</taxon>
        <taxon>Polyneoptera</taxon>
        <taxon>Phasmatodea</taxon>
        <taxon>Verophasmatodea</taxon>
        <taxon>Anareolatae</taxon>
        <taxon>Phasmatidae</taxon>
        <taxon>Eurycanthinae</taxon>
        <taxon>Dryococelus</taxon>
    </lineage>
</organism>
<evidence type="ECO:0000313" key="1">
    <source>
        <dbReference type="EMBL" id="KAJ8866883.1"/>
    </source>
</evidence>
<protein>
    <submittedName>
        <fullName evidence="1">Uncharacterized protein</fullName>
    </submittedName>
</protein>
<comment type="caution">
    <text evidence="1">The sequence shown here is derived from an EMBL/GenBank/DDBJ whole genome shotgun (WGS) entry which is preliminary data.</text>
</comment>
<sequence>MLLPPPPYSTHSFFIPTKNSKLSSQVGQGVWTASECDSHCGGNGFDDSTGMRACHRDDRKFGELASDAAGMNRRGKASRLRPFSSGPGFSRSPAGVSLPFSSLSVHSLPIGDVHEKKKSLFYIRTWWSSGQTTLIPPRRNRGRFLAGSCPDLRKWESCRTMPLVGVFSREYPPPPRHCIPVLLHTHLASHLFALKTSILRAAQISPLHLRATDADLLGSRLYLQHDLNYRFPPPLSVSRLFDDFFKRPTSLSYDKLRRAAIKDPVYSPFAVTSNFTGALPKYYFENIPPPRLVISLNDVNLWNQFTLILVAEGLFTYRQQRVPGIPLPWPLADVPTAPSRRRLAPRRTSRWPTSARCSKYRHAVYCLLICRNHWRADSPPSVLLGSRERRRFSHKCHASMQIRSPGLTYGSEMGLPIEEGQKSAKNCCNMAPGKLQPTATIHLKLTHLWSPRVYYATDRLAINSALTAVMSKGIDIDEFQKGIIIDLSSILETTTYVNCSRTSAVKVYREWIVETAELHAPLMSEMNVDYDTP</sequence>
<dbReference type="EMBL" id="JARBHB010000016">
    <property type="protein sequence ID" value="KAJ8866883.1"/>
    <property type="molecule type" value="Genomic_DNA"/>
</dbReference>